<sequence>MQFLDLERYLFPDDLCNFTRFHGVAVDGKHNASVDPEDDAWDAGESIEEERVETPPAPTVDIQPKRVRFAIDEEPAATTIEEKPIVRKKKRNMRQFIIQKSIETQNHRDDRSSSSSTAHTPSSPKSRRVPSSPFSTRTSKSSRRRRKFHFVSALFA</sequence>
<feature type="compositionally biased region" description="Low complexity" evidence="1">
    <location>
        <begin position="113"/>
        <end position="139"/>
    </location>
</feature>
<accession>A0A7S4A9H6</accession>
<reference evidence="2" key="1">
    <citation type="submission" date="2021-01" db="EMBL/GenBank/DDBJ databases">
        <authorList>
            <person name="Corre E."/>
            <person name="Pelletier E."/>
            <person name="Niang G."/>
            <person name="Scheremetjew M."/>
            <person name="Finn R."/>
            <person name="Kale V."/>
            <person name="Holt S."/>
            <person name="Cochrane G."/>
            <person name="Meng A."/>
            <person name="Brown T."/>
            <person name="Cohen L."/>
        </authorList>
    </citation>
    <scope>NUCLEOTIDE SEQUENCE</scope>
    <source>
        <strain evidence="2">10249 10 AB</strain>
    </source>
</reference>
<organism evidence="2">
    <name type="scientific">Pseudo-nitzschia australis</name>
    <dbReference type="NCBI Taxonomy" id="44445"/>
    <lineage>
        <taxon>Eukaryota</taxon>
        <taxon>Sar</taxon>
        <taxon>Stramenopiles</taxon>
        <taxon>Ochrophyta</taxon>
        <taxon>Bacillariophyta</taxon>
        <taxon>Bacillariophyceae</taxon>
        <taxon>Bacillariophycidae</taxon>
        <taxon>Bacillariales</taxon>
        <taxon>Bacillariaceae</taxon>
        <taxon>Pseudo-nitzschia</taxon>
    </lineage>
</organism>
<evidence type="ECO:0000256" key="1">
    <source>
        <dbReference type="SAM" id="MobiDB-lite"/>
    </source>
</evidence>
<feature type="region of interest" description="Disordered" evidence="1">
    <location>
        <begin position="96"/>
        <end position="145"/>
    </location>
</feature>
<protein>
    <submittedName>
        <fullName evidence="2">Uncharacterized protein</fullName>
    </submittedName>
</protein>
<evidence type="ECO:0000313" key="2">
    <source>
        <dbReference type="EMBL" id="CAE0708191.1"/>
    </source>
</evidence>
<dbReference type="AlphaFoldDB" id="A0A7S4A9H6"/>
<gene>
    <name evidence="2" type="ORF">PAUS00366_LOCUS911</name>
</gene>
<dbReference type="EMBL" id="HBIX01001214">
    <property type="protein sequence ID" value="CAE0708191.1"/>
    <property type="molecule type" value="Transcribed_RNA"/>
</dbReference>
<proteinExistence type="predicted"/>
<name>A0A7S4A9H6_9STRA</name>
<feature type="region of interest" description="Disordered" evidence="1">
    <location>
        <begin position="29"/>
        <end position="59"/>
    </location>
</feature>
<feature type="compositionally biased region" description="Acidic residues" evidence="1">
    <location>
        <begin position="35"/>
        <end position="51"/>
    </location>
</feature>